<dbReference type="EMBL" id="FQYU01000002">
    <property type="protein sequence ID" value="SHI94435.1"/>
    <property type="molecule type" value="Genomic_DNA"/>
</dbReference>
<comment type="function">
    <text evidence="3">Catalyzes two sequential steps in the biosynthesis of coenzyme A. In the first step cysteine is conjugated to 4'-phosphopantothenate to form 4-phosphopantothenoylcysteine. In the second step the latter compound is decarboxylated to form 4'-phosphopantotheine.</text>
</comment>
<evidence type="ECO:0000313" key="7">
    <source>
        <dbReference type="EMBL" id="SHI94435.1"/>
    </source>
</evidence>
<dbReference type="PANTHER" id="PTHR14359:SF6">
    <property type="entry name" value="PHOSPHOPANTOTHENOYLCYSTEINE DECARBOXYLASE"/>
    <property type="match status" value="1"/>
</dbReference>
<dbReference type="STRING" id="192903.SAMN04488513_102346"/>
<comment type="pathway">
    <text evidence="3 4">Cofactor biosynthesis; coenzyme A biosynthesis; CoA from (R)-pantothenate: step 3/5.</text>
</comment>
<name>A0A1M6F9T2_9FLAO</name>
<evidence type="ECO:0000256" key="4">
    <source>
        <dbReference type="RuleBase" id="RU364078"/>
    </source>
</evidence>
<feature type="binding site" evidence="3">
    <location>
        <position position="339"/>
    </location>
    <ligand>
        <name>CTP</name>
        <dbReference type="ChEBI" id="CHEBI:37563"/>
    </ligand>
</feature>
<dbReference type="Proteomes" id="UP000184543">
    <property type="component" value="Unassembled WGS sequence"/>
</dbReference>
<comment type="catalytic activity">
    <reaction evidence="3 4">
        <text>(R)-4'-phosphopantothenate + L-cysteine + CTP = N-[(R)-4-phosphopantothenoyl]-L-cysteine + CMP + diphosphate + H(+)</text>
        <dbReference type="Rhea" id="RHEA:19397"/>
        <dbReference type="ChEBI" id="CHEBI:10986"/>
        <dbReference type="ChEBI" id="CHEBI:15378"/>
        <dbReference type="ChEBI" id="CHEBI:33019"/>
        <dbReference type="ChEBI" id="CHEBI:35235"/>
        <dbReference type="ChEBI" id="CHEBI:37563"/>
        <dbReference type="ChEBI" id="CHEBI:59458"/>
        <dbReference type="ChEBI" id="CHEBI:60377"/>
        <dbReference type="EC" id="6.3.2.5"/>
    </reaction>
</comment>
<organism evidence="7 8">
    <name type="scientific">Pseudozobellia thermophila</name>
    <dbReference type="NCBI Taxonomy" id="192903"/>
    <lineage>
        <taxon>Bacteria</taxon>
        <taxon>Pseudomonadati</taxon>
        <taxon>Bacteroidota</taxon>
        <taxon>Flavobacteriia</taxon>
        <taxon>Flavobacteriales</taxon>
        <taxon>Flavobacteriaceae</taxon>
        <taxon>Pseudozobellia</taxon>
    </lineage>
</organism>
<keyword evidence="3 4" id="KW-0285">Flavoprotein</keyword>
<dbReference type="Gene3D" id="3.40.50.1950">
    <property type="entry name" value="Flavin prenyltransferase-like"/>
    <property type="match status" value="1"/>
</dbReference>
<comment type="cofactor">
    <cofactor evidence="3">
        <name>FMN</name>
        <dbReference type="ChEBI" id="CHEBI:58210"/>
    </cofactor>
    <text evidence="3">Binds 1 FMN per subunit.</text>
</comment>
<comment type="function">
    <text evidence="4">Catalyzes two steps in the biosynthesis of coenzyme A. In the first step cysteine is conjugated to 4'-phosphopantothenate to form 4-phosphopantothenoylcysteine, in the latter compound is decarboxylated to form 4'-phosphopantotheine.</text>
</comment>
<evidence type="ECO:0000259" key="6">
    <source>
        <dbReference type="Pfam" id="PF04127"/>
    </source>
</evidence>
<dbReference type="Pfam" id="PF04127">
    <property type="entry name" value="DFP"/>
    <property type="match status" value="1"/>
</dbReference>
<feature type="domain" description="DNA/pantothenate metabolism flavoprotein C-terminal" evidence="6">
    <location>
        <begin position="187"/>
        <end position="397"/>
    </location>
</feature>
<dbReference type="GO" id="GO:0004633">
    <property type="term" value="F:phosphopantothenoylcysteine decarboxylase activity"/>
    <property type="evidence" value="ECO:0007669"/>
    <property type="project" value="UniProtKB-UniRule"/>
</dbReference>
<comment type="similarity">
    <text evidence="3 4">In the N-terminal section; belongs to the HFCD (homo-oligomeric flavin containing Cys decarboxylase) superfamily.</text>
</comment>
<feature type="binding site" evidence="3">
    <location>
        <position position="281"/>
    </location>
    <ligand>
        <name>CTP</name>
        <dbReference type="ChEBI" id="CHEBI:37563"/>
    </ligand>
</feature>
<evidence type="ECO:0000256" key="2">
    <source>
        <dbReference type="ARBA" id="ARBA00023239"/>
    </source>
</evidence>
<proteinExistence type="inferred from homology"/>
<dbReference type="GO" id="GO:0015937">
    <property type="term" value="P:coenzyme A biosynthetic process"/>
    <property type="evidence" value="ECO:0007669"/>
    <property type="project" value="UniProtKB-UniRule"/>
</dbReference>
<comment type="catalytic activity">
    <reaction evidence="3 4">
        <text>N-[(R)-4-phosphopantothenoyl]-L-cysteine + H(+) = (R)-4'-phosphopantetheine + CO2</text>
        <dbReference type="Rhea" id="RHEA:16793"/>
        <dbReference type="ChEBI" id="CHEBI:15378"/>
        <dbReference type="ChEBI" id="CHEBI:16526"/>
        <dbReference type="ChEBI" id="CHEBI:59458"/>
        <dbReference type="ChEBI" id="CHEBI:61723"/>
        <dbReference type="EC" id="4.1.1.36"/>
    </reaction>
</comment>
<dbReference type="UniPathway" id="UPA00241">
    <property type="reaction ID" value="UER00353"/>
</dbReference>
<dbReference type="NCBIfam" id="TIGR00521">
    <property type="entry name" value="coaBC_dfp"/>
    <property type="match status" value="1"/>
</dbReference>
<keyword evidence="8" id="KW-1185">Reference proteome</keyword>
<dbReference type="OrthoDB" id="9802554at2"/>
<feature type="region of interest" description="Phosphopantothenate--cysteine ligase" evidence="3">
    <location>
        <begin position="192"/>
        <end position="401"/>
    </location>
</feature>
<dbReference type="InterPro" id="IPR007085">
    <property type="entry name" value="DNA/pantothenate-metab_flavo_C"/>
</dbReference>
<dbReference type="InterPro" id="IPR036551">
    <property type="entry name" value="Flavin_trans-like"/>
</dbReference>
<dbReference type="EC" id="6.3.2.5" evidence="3"/>
<evidence type="ECO:0000313" key="8">
    <source>
        <dbReference type="Proteomes" id="UP000184543"/>
    </source>
</evidence>
<keyword evidence="3" id="KW-0511">Multifunctional enzyme</keyword>
<comment type="caution">
    <text evidence="3">Lacks conserved residue(s) required for the propagation of feature annotation.</text>
</comment>
<dbReference type="SUPFAM" id="SSF52507">
    <property type="entry name" value="Homo-oligomeric flavin-containing Cys decarboxylases, HFCD"/>
    <property type="match status" value="1"/>
</dbReference>
<dbReference type="GO" id="GO:0046872">
    <property type="term" value="F:metal ion binding"/>
    <property type="evidence" value="ECO:0007669"/>
    <property type="project" value="UniProtKB-KW"/>
</dbReference>
<comment type="similarity">
    <text evidence="3 4">In the C-terminal section; belongs to the PPC synthetase family.</text>
</comment>
<feature type="binding site" evidence="3">
    <location>
        <position position="325"/>
    </location>
    <ligand>
        <name>CTP</name>
        <dbReference type="ChEBI" id="CHEBI:37563"/>
    </ligand>
</feature>
<dbReference type="GO" id="GO:0004632">
    <property type="term" value="F:phosphopantothenate--cysteine ligase activity"/>
    <property type="evidence" value="ECO:0007669"/>
    <property type="project" value="UniProtKB-UniRule"/>
</dbReference>
<dbReference type="PANTHER" id="PTHR14359">
    <property type="entry name" value="HOMO-OLIGOMERIC FLAVIN CONTAINING CYS DECARBOXYLASE FAMILY"/>
    <property type="match status" value="1"/>
</dbReference>
<dbReference type="SUPFAM" id="SSF102645">
    <property type="entry name" value="CoaB-like"/>
    <property type="match status" value="1"/>
</dbReference>
<evidence type="ECO:0000259" key="5">
    <source>
        <dbReference type="Pfam" id="PF02441"/>
    </source>
</evidence>
<dbReference type="InterPro" id="IPR003382">
    <property type="entry name" value="Flavoprotein"/>
</dbReference>
<dbReference type="AlphaFoldDB" id="A0A1M6F9T2"/>
<dbReference type="GO" id="GO:0015941">
    <property type="term" value="P:pantothenate catabolic process"/>
    <property type="evidence" value="ECO:0007669"/>
    <property type="project" value="InterPro"/>
</dbReference>
<reference evidence="8" key="1">
    <citation type="submission" date="2016-11" db="EMBL/GenBank/DDBJ databases">
        <authorList>
            <person name="Varghese N."/>
            <person name="Submissions S."/>
        </authorList>
    </citation>
    <scope>NUCLEOTIDE SEQUENCE [LARGE SCALE GENOMIC DNA]</scope>
    <source>
        <strain evidence="8">DSM 19858</strain>
    </source>
</reference>
<keyword evidence="3 4" id="KW-0436">Ligase</keyword>
<dbReference type="InterPro" id="IPR035929">
    <property type="entry name" value="CoaB-like_sf"/>
</dbReference>
<keyword evidence="3" id="KW-0479">Metal-binding</keyword>
<gene>
    <name evidence="3" type="primary">coaBC</name>
    <name evidence="7" type="ORF">SAMN04488513_102346</name>
</gene>
<dbReference type="Gene3D" id="3.40.50.10300">
    <property type="entry name" value="CoaB-like"/>
    <property type="match status" value="1"/>
</dbReference>
<dbReference type="EC" id="4.1.1.36" evidence="3"/>
<dbReference type="RefSeq" id="WP_072990862.1">
    <property type="nucleotide sequence ID" value="NZ_FQYU01000002.1"/>
</dbReference>
<keyword evidence="2 3" id="KW-0456">Lyase</keyword>
<protein>
    <recommendedName>
        <fullName evidence="3">Coenzyme A biosynthesis bifunctional protein CoaBC</fullName>
    </recommendedName>
    <alternativeName>
        <fullName evidence="3">DNA/pantothenate metabolism flavoprotein</fullName>
    </alternativeName>
    <alternativeName>
        <fullName evidence="3">Phosphopantothenoylcysteine synthetase/decarboxylase</fullName>
        <shortName evidence="3">PPCS-PPCDC</shortName>
    </alternativeName>
    <domain>
        <recommendedName>
            <fullName evidence="3">Phosphopantothenoylcysteine decarboxylase</fullName>
            <shortName evidence="3">PPC decarboxylase</shortName>
            <shortName evidence="3">PPC-DC</shortName>
            <ecNumber evidence="3">4.1.1.36</ecNumber>
        </recommendedName>
        <alternativeName>
            <fullName evidence="3">CoaC</fullName>
        </alternativeName>
    </domain>
    <domain>
        <recommendedName>
            <fullName evidence="3">Phosphopantothenate--cysteine ligase</fullName>
            <ecNumber evidence="3">6.3.2.5</ecNumber>
        </recommendedName>
        <alternativeName>
            <fullName evidence="3">CoaB</fullName>
        </alternativeName>
        <alternativeName>
            <fullName evidence="3">Phosphopantothenoylcysteine synthetase</fullName>
            <shortName evidence="3">PPC synthetase</shortName>
            <shortName evidence="3">PPC-S</shortName>
        </alternativeName>
    </domain>
</protein>
<dbReference type="GO" id="GO:0071513">
    <property type="term" value="C:phosphopantothenoylcysteine decarboxylase complex"/>
    <property type="evidence" value="ECO:0007669"/>
    <property type="project" value="TreeGrafter"/>
</dbReference>
<keyword evidence="1 3" id="KW-0210">Decarboxylase</keyword>
<dbReference type="InterPro" id="IPR005252">
    <property type="entry name" value="CoaBC"/>
</dbReference>
<evidence type="ECO:0000256" key="3">
    <source>
        <dbReference type="HAMAP-Rule" id="MF_02225"/>
    </source>
</evidence>
<keyword evidence="3" id="KW-0460">Magnesium</keyword>
<feature type="binding site" evidence="3">
    <location>
        <position position="291"/>
    </location>
    <ligand>
        <name>CTP</name>
        <dbReference type="ChEBI" id="CHEBI:37563"/>
    </ligand>
</feature>
<keyword evidence="3 4" id="KW-0288">FMN</keyword>
<comment type="cofactor">
    <cofactor evidence="3">
        <name>Mg(2+)</name>
        <dbReference type="ChEBI" id="CHEBI:18420"/>
    </cofactor>
</comment>
<dbReference type="Pfam" id="PF02441">
    <property type="entry name" value="Flavoprotein"/>
    <property type="match status" value="1"/>
</dbReference>
<comment type="pathway">
    <text evidence="3 4">Cofactor biosynthesis; coenzyme A biosynthesis; CoA from (R)-pantothenate: step 2/5.</text>
</comment>
<dbReference type="HAMAP" id="MF_02225">
    <property type="entry name" value="CoaBC"/>
    <property type="match status" value="1"/>
</dbReference>
<feature type="binding site" evidence="3">
    <location>
        <position position="343"/>
    </location>
    <ligand>
        <name>CTP</name>
        <dbReference type="ChEBI" id="CHEBI:37563"/>
    </ligand>
</feature>
<dbReference type="GO" id="GO:0010181">
    <property type="term" value="F:FMN binding"/>
    <property type="evidence" value="ECO:0007669"/>
    <property type="project" value="UniProtKB-UniRule"/>
</dbReference>
<sequence length="401" mass="43332">MLGGKNILLGITGGIAAYKTTFLVRLLIKAGANVKVILTESAGSFVSPLTLATLSKNPVLSSFVNEEGGEVDWNNHVELGLWADIMLIAPATANTLSKMANGTCDNLLLAAYLSAKCPVFFAPAMDLDMYRHPSSKSSFEKLQAYGNVMIPATSGELASGLYGEGRMAEPEAIVDFIKKHLAQGLPLSGKNVLITAGPTYEAIDPVRFVGNHASGRMGYELAKVAAGLGARVVLVSGPTHLSLKHDSVQVVKVVSSEEMYDAVHSYYKDMDVVICAAAVADYRPKRIADQKIKKKTAELTLELVKTKDILLSLGERKKKQYLVGFALETENEIENAKAKLERKNLDAIVLNSLNDKGAGFGHATNKITFIDKNYAINPFELKSKAAVAEDIFAEILKRYHA</sequence>
<evidence type="ECO:0000256" key="1">
    <source>
        <dbReference type="ARBA" id="ARBA00022793"/>
    </source>
</evidence>
<accession>A0A1M6F9T2</accession>
<feature type="region of interest" description="Phosphopantothenoylcysteine decarboxylase" evidence="3">
    <location>
        <begin position="1"/>
        <end position="191"/>
    </location>
</feature>
<feature type="domain" description="Flavoprotein" evidence="5">
    <location>
        <begin position="5"/>
        <end position="180"/>
    </location>
</feature>